<sequence>MRYGHYDDSLRGFSRQHGISPFMALRPPHHVSAVTAARICLRDPPTRLDRVFQGPGGAYPSAPPLR</sequence>
<gene>
    <name evidence="1" type="ORF">NITMOv2_1360</name>
</gene>
<proteinExistence type="predicted"/>
<evidence type="ECO:0000313" key="2">
    <source>
        <dbReference type="Proteomes" id="UP000069205"/>
    </source>
</evidence>
<organism evidence="1 2">
    <name type="scientific">Nitrospira moscoviensis</name>
    <dbReference type="NCBI Taxonomy" id="42253"/>
    <lineage>
        <taxon>Bacteria</taxon>
        <taxon>Pseudomonadati</taxon>
        <taxon>Nitrospirota</taxon>
        <taxon>Nitrospiria</taxon>
        <taxon>Nitrospirales</taxon>
        <taxon>Nitrospiraceae</taxon>
        <taxon>Nitrospira</taxon>
    </lineage>
</organism>
<protein>
    <submittedName>
        <fullName evidence="1">Uncharacterized protein</fullName>
    </submittedName>
</protein>
<accession>A0A0K2GA09</accession>
<dbReference type="AlphaFoldDB" id="A0A0K2GA09"/>
<dbReference type="EMBL" id="CP011801">
    <property type="protein sequence ID" value="ALA57788.1"/>
    <property type="molecule type" value="Genomic_DNA"/>
</dbReference>
<reference evidence="1 2" key="1">
    <citation type="journal article" date="2015" name="Proc. Natl. Acad. Sci. U.S.A.">
        <title>Expanded metabolic versatility of ubiquitous nitrite-oxidizing bacteria from the genus Nitrospira.</title>
        <authorList>
            <person name="Koch H."/>
            <person name="Lucker S."/>
            <person name="Albertsen M."/>
            <person name="Kitzinger K."/>
            <person name="Herbold C."/>
            <person name="Spieck E."/>
            <person name="Nielsen P.H."/>
            <person name="Wagner M."/>
            <person name="Daims H."/>
        </authorList>
    </citation>
    <scope>NUCLEOTIDE SEQUENCE [LARGE SCALE GENOMIC DNA]</scope>
    <source>
        <strain evidence="1 2">NSP M-1</strain>
    </source>
</reference>
<keyword evidence="2" id="KW-1185">Reference proteome</keyword>
<dbReference type="KEGG" id="nmv:NITMOv2_1360"/>
<name>A0A0K2GA09_NITMO</name>
<evidence type="ECO:0000313" key="1">
    <source>
        <dbReference type="EMBL" id="ALA57788.1"/>
    </source>
</evidence>
<dbReference type="Proteomes" id="UP000069205">
    <property type="component" value="Chromosome"/>
</dbReference>